<evidence type="ECO:0000256" key="1">
    <source>
        <dbReference type="ARBA" id="ARBA00004123"/>
    </source>
</evidence>
<dbReference type="InterPro" id="IPR036867">
    <property type="entry name" value="R3H_dom_sf"/>
</dbReference>
<dbReference type="PROSITE" id="PS51061">
    <property type="entry name" value="R3H"/>
    <property type="match status" value="1"/>
</dbReference>
<feature type="domain" description="R3H" evidence="10">
    <location>
        <begin position="164"/>
        <end position="226"/>
    </location>
</feature>
<dbReference type="InterPro" id="IPR034082">
    <property type="entry name" value="R3H_G-patch"/>
</dbReference>
<reference evidence="11 12" key="1">
    <citation type="submission" date="2023-08" db="EMBL/GenBank/DDBJ databases">
        <title>Black Yeasts Isolated from many extreme environments.</title>
        <authorList>
            <person name="Coleine C."/>
            <person name="Stajich J.E."/>
            <person name="Selbmann L."/>
        </authorList>
    </citation>
    <scope>NUCLEOTIDE SEQUENCE [LARGE SCALE GENOMIC DNA]</scope>
    <source>
        <strain evidence="11 12">CCFEE 536</strain>
    </source>
</reference>
<dbReference type="EMBL" id="JAVRRA010001039">
    <property type="protein sequence ID" value="KAK5282092.1"/>
    <property type="molecule type" value="Genomic_DNA"/>
</dbReference>
<dbReference type="Pfam" id="PF01424">
    <property type="entry name" value="R3H"/>
    <property type="match status" value="1"/>
</dbReference>
<dbReference type="SUPFAM" id="SSF82708">
    <property type="entry name" value="R3H domain"/>
    <property type="match status" value="1"/>
</dbReference>
<keyword evidence="7" id="KW-0508">mRNA splicing</keyword>
<evidence type="ECO:0000256" key="4">
    <source>
        <dbReference type="ARBA" id="ARBA00018964"/>
    </source>
</evidence>
<evidence type="ECO:0000256" key="5">
    <source>
        <dbReference type="ARBA" id="ARBA00022490"/>
    </source>
</evidence>
<dbReference type="SMART" id="SM00443">
    <property type="entry name" value="G_patch"/>
    <property type="match status" value="1"/>
</dbReference>
<gene>
    <name evidence="11" type="primary">SQS1_2</name>
    <name evidence="11" type="ORF">LTR16_005953</name>
</gene>
<evidence type="ECO:0000313" key="12">
    <source>
        <dbReference type="Proteomes" id="UP001357485"/>
    </source>
</evidence>
<keyword evidence="12" id="KW-1185">Reference proteome</keyword>
<keyword evidence="8" id="KW-0539">Nucleus</keyword>
<evidence type="ECO:0000256" key="7">
    <source>
        <dbReference type="ARBA" id="ARBA00023187"/>
    </source>
</evidence>
<dbReference type="InterPro" id="IPR001374">
    <property type="entry name" value="R3H_dom"/>
</dbReference>
<organism evidence="11 12">
    <name type="scientific">Cryomyces antarcticus</name>
    <dbReference type="NCBI Taxonomy" id="329879"/>
    <lineage>
        <taxon>Eukaryota</taxon>
        <taxon>Fungi</taxon>
        <taxon>Dikarya</taxon>
        <taxon>Ascomycota</taxon>
        <taxon>Pezizomycotina</taxon>
        <taxon>Dothideomycetes</taxon>
        <taxon>Dothideomycetes incertae sedis</taxon>
        <taxon>Cryomyces</taxon>
    </lineage>
</organism>
<evidence type="ECO:0000256" key="2">
    <source>
        <dbReference type="ARBA" id="ARBA00004496"/>
    </source>
</evidence>
<keyword evidence="5" id="KW-0963">Cytoplasm</keyword>
<dbReference type="InterPro" id="IPR000467">
    <property type="entry name" value="G_patch_dom"/>
</dbReference>
<proteinExistence type="inferred from homology"/>
<dbReference type="InterPro" id="IPR051189">
    <property type="entry name" value="Splicing_assoc_domain"/>
</dbReference>
<name>A0ABR0M6U9_9PEZI</name>
<accession>A0ABR0M6U9</accession>
<evidence type="ECO:0000256" key="8">
    <source>
        <dbReference type="ARBA" id="ARBA00023242"/>
    </source>
</evidence>
<dbReference type="Gene3D" id="3.30.1370.50">
    <property type="entry name" value="R3H-like domain"/>
    <property type="match status" value="1"/>
</dbReference>
<comment type="subcellular location">
    <subcellularLocation>
        <location evidence="2">Cytoplasm</location>
    </subcellularLocation>
    <subcellularLocation>
        <location evidence="1">Nucleus</location>
    </subcellularLocation>
</comment>
<comment type="similarity">
    <text evidence="3">Belongs to the SQS1 family.</text>
</comment>
<dbReference type="Proteomes" id="UP001357485">
    <property type="component" value="Unassembled WGS sequence"/>
</dbReference>
<dbReference type="Pfam" id="PF01585">
    <property type="entry name" value="G-patch"/>
    <property type="match status" value="1"/>
</dbReference>
<evidence type="ECO:0000259" key="9">
    <source>
        <dbReference type="PROSITE" id="PS50174"/>
    </source>
</evidence>
<evidence type="ECO:0000259" key="10">
    <source>
        <dbReference type="PROSITE" id="PS51061"/>
    </source>
</evidence>
<comment type="caution">
    <text evidence="11">The sequence shown here is derived from an EMBL/GenBank/DDBJ whole genome shotgun (WGS) entry which is preliminary data.</text>
</comment>
<evidence type="ECO:0000313" key="11">
    <source>
        <dbReference type="EMBL" id="KAK5282092.1"/>
    </source>
</evidence>
<protein>
    <recommendedName>
        <fullName evidence="4">Protein SQS1</fullName>
    </recommendedName>
</protein>
<dbReference type="PROSITE" id="PS50174">
    <property type="entry name" value="G_PATCH"/>
    <property type="match status" value="1"/>
</dbReference>
<feature type="domain" description="G-patch" evidence="9">
    <location>
        <begin position="297"/>
        <end position="341"/>
    </location>
</feature>
<dbReference type="PANTHER" id="PTHR14195">
    <property type="entry name" value="G PATCH DOMAIN CONTAINING PROTEIN 2"/>
    <property type="match status" value="1"/>
</dbReference>
<dbReference type="CDD" id="cd02646">
    <property type="entry name" value="R3H_G-patch"/>
    <property type="match status" value="1"/>
</dbReference>
<evidence type="ECO:0000256" key="6">
    <source>
        <dbReference type="ARBA" id="ARBA00022664"/>
    </source>
</evidence>
<dbReference type="SMART" id="SM00393">
    <property type="entry name" value="R3H"/>
    <property type="match status" value="1"/>
</dbReference>
<sequence length="341" mass="37945">MDDETIARLLAKQEELGMGSDELLLYDDDGDEMNLDIGLLPSSSKRTNTILRPSRQHGRGSKRARGEYPAAGLFADVLDQDPYNGFDIMDFDRPSLKKKPKARRETLPFELSDEELAGNLQTAWLADRDKKKLKKAERQELRAQGLLGKKNQHKTDLSMKYVEGMSIVQIKAEFKAFLDSPHQSRPFPPMDKRDRKTIHEIASVFKLKSKSAGAGKNRFPVVIKTRLTQEYQEDTFDALYAKLSRRFFPRMDKKGGLNRDGARGKGKAAIPRRGFGAAQAGYRDGEIVGATAPEIGIDNRGRAMLEKMGWNTGMALGALGNDRGILQPIAHVVKTSKAGLG</sequence>
<evidence type="ECO:0000256" key="3">
    <source>
        <dbReference type="ARBA" id="ARBA00010306"/>
    </source>
</evidence>
<keyword evidence="6" id="KW-0507">mRNA processing</keyword>